<reference evidence="2 3" key="1">
    <citation type="journal article" date="2020" name="Nature">
        <title>Six reference-quality genomes reveal evolution of bat adaptations.</title>
        <authorList>
            <person name="Jebb D."/>
            <person name="Huang Z."/>
            <person name="Pippel M."/>
            <person name="Hughes G.M."/>
            <person name="Lavrichenko K."/>
            <person name="Devanna P."/>
            <person name="Winkler S."/>
            <person name="Jermiin L.S."/>
            <person name="Skirmuntt E.C."/>
            <person name="Katzourakis A."/>
            <person name="Burkitt-Gray L."/>
            <person name="Ray D.A."/>
            <person name="Sullivan K.A.M."/>
            <person name="Roscito J.G."/>
            <person name="Kirilenko B.M."/>
            <person name="Davalos L.M."/>
            <person name="Corthals A.P."/>
            <person name="Power M.L."/>
            <person name="Jones G."/>
            <person name="Ransome R.D."/>
            <person name="Dechmann D.K.N."/>
            <person name="Locatelli A.G."/>
            <person name="Puechmaille S.J."/>
            <person name="Fedrigo O."/>
            <person name="Jarvis E.D."/>
            <person name="Hiller M."/>
            <person name="Vernes S.C."/>
            <person name="Myers E.W."/>
            <person name="Teeling E.C."/>
        </authorList>
    </citation>
    <scope>NUCLEOTIDE SEQUENCE [LARGE SCALE GENOMIC DNA]</scope>
    <source>
        <strain evidence="2">MMyoMyo1</strain>
        <tissue evidence="2">Flight muscle</tissue>
    </source>
</reference>
<proteinExistence type="predicted"/>
<sequence>MILSQLPTLRSKMIPVCFRGWWVCNRPRKMVWAGEGCLPPLEVFHDTGAGSQTRRFGGQQGESSPFGINVLKTSAAKHANNPLAPPLGRCCLPFQEVCVNQSLTGEIEHFILEARSLRTMTGISSFCPARAVCRWGDKSPGVGNKGYRELGHTGPWGGGRPEEGLGRKSISMPVIKFPLKEHSVRNSKII</sequence>
<gene>
    <name evidence="2" type="ORF">mMyoMyo1_010063</name>
</gene>
<feature type="region of interest" description="Disordered" evidence="1">
    <location>
        <begin position="146"/>
        <end position="165"/>
    </location>
</feature>
<evidence type="ECO:0000313" key="3">
    <source>
        <dbReference type="Proteomes" id="UP000527355"/>
    </source>
</evidence>
<name>A0A7J7S230_MYOMY</name>
<comment type="caution">
    <text evidence="2">The sequence shown here is derived from an EMBL/GenBank/DDBJ whole genome shotgun (WGS) entry which is preliminary data.</text>
</comment>
<accession>A0A7J7S230</accession>
<organism evidence="2 3">
    <name type="scientific">Myotis myotis</name>
    <name type="common">Greater mouse-eared bat</name>
    <name type="synonym">Vespertilio myotis</name>
    <dbReference type="NCBI Taxonomy" id="51298"/>
    <lineage>
        <taxon>Eukaryota</taxon>
        <taxon>Metazoa</taxon>
        <taxon>Chordata</taxon>
        <taxon>Craniata</taxon>
        <taxon>Vertebrata</taxon>
        <taxon>Euteleostomi</taxon>
        <taxon>Mammalia</taxon>
        <taxon>Eutheria</taxon>
        <taxon>Laurasiatheria</taxon>
        <taxon>Chiroptera</taxon>
        <taxon>Yangochiroptera</taxon>
        <taxon>Vespertilionidae</taxon>
        <taxon>Myotis</taxon>
    </lineage>
</organism>
<protein>
    <submittedName>
        <fullName evidence="2">Uncharacterized protein</fullName>
    </submittedName>
</protein>
<dbReference type="AlphaFoldDB" id="A0A7J7S230"/>
<evidence type="ECO:0000313" key="2">
    <source>
        <dbReference type="EMBL" id="KAF6282418.1"/>
    </source>
</evidence>
<evidence type="ECO:0000256" key="1">
    <source>
        <dbReference type="SAM" id="MobiDB-lite"/>
    </source>
</evidence>
<keyword evidence="3" id="KW-1185">Reference proteome</keyword>
<dbReference type="Proteomes" id="UP000527355">
    <property type="component" value="Unassembled WGS sequence"/>
</dbReference>
<dbReference type="EMBL" id="JABWUV010000020">
    <property type="protein sequence ID" value="KAF6282418.1"/>
    <property type="molecule type" value="Genomic_DNA"/>
</dbReference>